<sequence>MALVLSPSVDHFNSLPDIAESNKAFQDVCTQNMLSDIYAVFLKHRVQTIYGLVLVHQHFDLESDEKLVNIGNVAIPLKTDIVSTSITATRWAFSGEGVIPYEFSTEGLQIDMNQHYDFIHELGKLIHSFGLSDYLGVCSLDSIAGTTEGPTMEFTSGRANITLPFDIDPKEGQSVEVAWQDSLNARCDAEEVQILVIRDVIYEPDPSSLTGLVECSTQQHHGTRQLPI</sequence>
<name>A0A2T4AS61_TRIHA</name>
<organism evidence="1 2">
    <name type="scientific">Trichoderma harzianum CBS 226.95</name>
    <dbReference type="NCBI Taxonomy" id="983964"/>
    <lineage>
        <taxon>Eukaryota</taxon>
        <taxon>Fungi</taxon>
        <taxon>Dikarya</taxon>
        <taxon>Ascomycota</taxon>
        <taxon>Pezizomycotina</taxon>
        <taxon>Sordariomycetes</taxon>
        <taxon>Hypocreomycetidae</taxon>
        <taxon>Hypocreales</taxon>
        <taxon>Hypocreaceae</taxon>
        <taxon>Trichoderma</taxon>
    </lineage>
</organism>
<dbReference type="STRING" id="983964.A0A2T4AS61"/>
<keyword evidence="2" id="KW-1185">Reference proteome</keyword>
<accession>A0A2T4AS61</accession>
<dbReference type="Proteomes" id="UP000241690">
    <property type="component" value="Unassembled WGS sequence"/>
</dbReference>
<proteinExistence type="predicted"/>
<reference evidence="1 2" key="1">
    <citation type="submission" date="2016-07" db="EMBL/GenBank/DDBJ databases">
        <title>Multiple horizontal gene transfer events from other fungi enriched the ability of initially mycotrophic Trichoderma (Ascomycota) to feed on dead plant biomass.</title>
        <authorList>
            <consortium name="DOE Joint Genome Institute"/>
            <person name="Aerts A."/>
            <person name="Atanasova L."/>
            <person name="Chenthamara K."/>
            <person name="Zhang J."/>
            <person name="Grujic M."/>
            <person name="Henrissat B."/>
            <person name="Kuo A."/>
            <person name="Salamov A."/>
            <person name="Lipzen A."/>
            <person name="Labutti K."/>
            <person name="Barry K."/>
            <person name="Miao Y."/>
            <person name="Rahimi M.J."/>
            <person name="Shen Q."/>
            <person name="Grigoriev I.V."/>
            <person name="Kubicek C.P."/>
            <person name="Druzhinina I.S."/>
        </authorList>
    </citation>
    <scope>NUCLEOTIDE SEQUENCE [LARGE SCALE GENOMIC DNA]</scope>
    <source>
        <strain evidence="1 2">CBS 226.95</strain>
    </source>
</reference>
<evidence type="ECO:0000313" key="2">
    <source>
        <dbReference type="Proteomes" id="UP000241690"/>
    </source>
</evidence>
<protein>
    <submittedName>
        <fullName evidence="1">Uncharacterized protein</fullName>
    </submittedName>
</protein>
<gene>
    <name evidence="1" type="ORF">M431DRAFT_488705</name>
</gene>
<dbReference type="RefSeq" id="XP_024779592.1">
    <property type="nucleotide sequence ID" value="XM_024916591.1"/>
</dbReference>
<dbReference type="AlphaFoldDB" id="A0A2T4AS61"/>
<dbReference type="EMBL" id="KZ679675">
    <property type="protein sequence ID" value="PTB59915.1"/>
    <property type="molecule type" value="Genomic_DNA"/>
</dbReference>
<evidence type="ECO:0000313" key="1">
    <source>
        <dbReference type="EMBL" id="PTB59915.1"/>
    </source>
</evidence>
<dbReference type="GeneID" id="36625160"/>